<name>A0AAD6ZUQ4_9AGAR</name>
<dbReference type="Proteomes" id="UP001218218">
    <property type="component" value="Unassembled WGS sequence"/>
</dbReference>
<sequence length="462" mass="51950">MGDETHKNEDLNSGSPIENPGFASYGVFSGSQHFTVAGYRRIPMGDINLQHEIRLNKHSGVADYRCERRSVRRVYSAKIDRGKSSVTVAMYHGEKAEEFSGMAAGCCEIYSRAASSTLQHHIRITEFTPAIQIVFSFAALRARGISTLQTFMAVRSTIFENGNIEKFNIDLIPVRQFMELHRHSPISNTVRYYFHSTFHHFVSNAECTFFIRRSTGRICVDLAPGNTSLYPCYHLDQRSDQPEFQSLNTPSLEATVLNLLTLEEYHEICYWQFSLGRDVSVCNPITVNPGTFISCSSGNRLEDLVEIAFLPRTDSGPNRPRWDTVGSGVVMGNGWTHVGFLDWDYWLSQANHIFSRLGISSNFEDYECVWFDLSSTPSSTVVPSDGFLYLCPAEDFQIGPSSFEWPDRPAYWSLDPTGADPLGLEDAANLGFPSLRLFTEIRGGHGHQCLHRPPPVPPGQEF</sequence>
<organism evidence="1 2">
    <name type="scientific">Mycena albidolilacea</name>
    <dbReference type="NCBI Taxonomy" id="1033008"/>
    <lineage>
        <taxon>Eukaryota</taxon>
        <taxon>Fungi</taxon>
        <taxon>Dikarya</taxon>
        <taxon>Basidiomycota</taxon>
        <taxon>Agaricomycotina</taxon>
        <taxon>Agaricomycetes</taxon>
        <taxon>Agaricomycetidae</taxon>
        <taxon>Agaricales</taxon>
        <taxon>Marasmiineae</taxon>
        <taxon>Mycenaceae</taxon>
        <taxon>Mycena</taxon>
    </lineage>
</organism>
<gene>
    <name evidence="1" type="ORF">DFH08DRAFT_811821</name>
</gene>
<evidence type="ECO:0000313" key="1">
    <source>
        <dbReference type="EMBL" id="KAJ7340611.1"/>
    </source>
</evidence>
<comment type="caution">
    <text evidence="1">The sequence shown here is derived from an EMBL/GenBank/DDBJ whole genome shotgun (WGS) entry which is preliminary data.</text>
</comment>
<protein>
    <submittedName>
        <fullName evidence="1">Uncharacterized protein</fullName>
    </submittedName>
</protein>
<keyword evidence="2" id="KW-1185">Reference proteome</keyword>
<reference evidence="1" key="1">
    <citation type="submission" date="2023-03" db="EMBL/GenBank/DDBJ databases">
        <title>Massive genome expansion in bonnet fungi (Mycena s.s.) driven by repeated elements and novel gene families across ecological guilds.</title>
        <authorList>
            <consortium name="Lawrence Berkeley National Laboratory"/>
            <person name="Harder C.B."/>
            <person name="Miyauchi S."/>
            <person name="Viragh M."/>
            <person name="Kuo A."/>
            <person name="Thoen E."/>
            <person name="Andreopoulos B."/>
            <person name="Lu D."/>
            <person name="Skrede I."/>
            <person name="Drula E."/>
            <person name="Henrissat B."/>
            <person name="Morin E."/>
            <person name="Kohler A."/>
            <person name="Barry K."/>
            <person name="LaButti K."/>
            <person name="Morin E."/>
            <person name="Salamov A."/>
            <person name="Lipzen A."/>
            <person name="Mereny Z."/>
            <person name="Hegedus B."/>
            <person name="Baldrian P."/>
            <person name="Stursova M."/>
            <person name="Weitz H."/>
            <person name="Taylor A."/>
            <person name="Grigoriev I.V."/>
            <person name="Nagy L.G."/>
            <person name="Martin F."/>
            <person name="Kauserud H."/>
        </authorList>
    </citation>
    <scope>NUCLEOTIDE SEQUENCE</scope>
    <source>
        <strain evidence="1">CBHHK002</strain>
    </source>
</reference>
<dbReference type="EMBL" id="JARIHO010000026">
    <property type="protein sequence ID" value="KAJ7340611.1"/>
    <property type="molecule type" value="Genomic_DNA"/>
</dbReference>
<dbReference type="AlphaFoldDB" id="A0AAD6ZUQ4"/>
<evidence type="ECO:0000313" key="2">
    <source>
        <dbReference type="Proteomes" id="UP001218218"/>
    </source>
</evidence>
<accession>A0AAD6ZUQ4</accession>
<proteinExistence type="predicted"/>